<dbReference type="AlphaFoldDB" id="A0A8T0HM83"/>
<evidence type="ECO:0000313" key="1">
    <source>
        <dbReference type="EMBL" id="KAG0571927.1"/>
    </source>
</evidence>
<dbReference type="EMBL" id="CM026426">
    <property type="protein sequence ID" value="KAG0571927.1"/>
    <property type="molecule type" value="Genomic_DNA"/>
</dbReference>
<sequence length="99" mass="10775">MVAIAFALAEELILPDQMKHLAPQSRNHELPWLLVVGEEAHTRMFGGLLPFANSSAATGMPSMSERTDTLAGKAIFSSVHRYLPRRVANGFPSGEVELS</sequence>
<proteinExistence type="predicted"/>
<gene>
    <name evidence="1" type="ORF">KC19_VG054400</name>
</gene>
<organism evidence="1 2">
    <name type="scientific">Ceratodon purpureus</name>
    <name type="common">Fire moss</name>
    <name type="synonym">Dicranum purpureum</name>
    <dbReference type="NCBI Taxonomy" id="3225"/>
    <lineage>
        <taxon>Eukaryota</taxon>
        <taxon>Viridiplantae</taxon>
        <taxon>Streptophyta</taxon>
        <taxon>Embryophyta</taxon>
        <taxon>Bryophyta</taxon>
        <taxon>Bryophytina</taxon>
        <taxon>Bryopsida</taxon>
        <taxon>Dicranidae</taxon>
        <taxon>Pseudoditrichales</taxon>
        <taxon>Ditrichaceae</taxon>
        <taxon>Ceratodon</taxon>
    </lineage>
</organism>
<accession>A0A8T0HM83</accession>
<protein>
    <submittedName>
        <fullName evidence="1">Uncharacterized protein</fullName>
    </submittedName>
</protein>
<reference evidence="1" key="1">
    <citation type="submission" date="2020-06" db="EMBL/GenBank/DDBJ databases">
        <title>WGS assembly of Ceratodon purpureus strain R40.</title>
        <authorList>
            <person name="Carey S.B."/>
            <person name="Jenkins J."/>
            <person name="Shu S."/>
            <person name="Lovell J.T."/>
            <person name="Sreedasyam A."/>
            <person name="Maumus F."/>
            <person name="Tiley G.P."/>
            <person name="Fernandez-Pozo N."/>
            <person name="Barry K."/>
            <person name="Chen C."/>
            <person name="Wang M."/>
            <person name="Lipzen A."/>
            <person name="Daum C."/>
            <person name="Saski C.A."/>
            <person name="Payton A.C."/>
            <person name="Mcbreen J.C."/>
            <person name="Conrad R.E."/>
            <person name="Kollar L.M."/>
            <person name="Olsson S."/>
            <person name="Huttunen S."/>
            <person name="Landis J.B."/>
            <person name="Wickett N.J."/>
            <person name="Johnson M.G."/>
            <person name="Rensing S.A."/>
            <person name="Grimwood J."/>
            <person name="Schmutz J."/>
            <person name="Mcdaniel S.F."/>
        </authorList>
    </citation>
    <scope>NUCLEOTIDE SEQUENCE</scope>
    <source>
        <strain evidence="1">R40</strain>
    </source>
</reference>
<keyword evidence="2" id="KW-1185">Reference proteome</keyword>
<dbReference type="Proteomes" id="UP000822688">
    <property type="component" value="Chromosome V"/>
</dbReference>
<evidence type="ECO:0000313" key="2">
    <source>
        <dbReference type="Proteomes" id="UP000822688"/>
    </source>
</evidence>
<comment type="caution">
    <text evidence="1">The sequence shown here is derived from an EMBL/GenBank/DDBJ whole genome shotgun (WGS) entry which is preliminary data.</text>
</comment>
<name>A0A8T0HM83_CERPU</name>